<evidence type="ECO:0000256" key="1">
    <source>
        <dbReference type="SAM" id="Phobius"/>
    </source>
</evidence>
<accession>A0A6J4VMR8</accession>
<keyword evidence="1" id="KW-0812">Transmembrane</keyword>
<proteinExistence type="predicted"/>
<evidence type="ECO:0000313" key="2">
    <source>
        <dbReference type="EMBL" id="CAA9577956.1"/>
    </source>
</evidence>
<name>A0A6J4VMR8_9BACT</name>
<reference evidence="2" key="1">
    <citation type="submission" date="2020-02" db="EMBL/GenBank/DDBJ databases">
        <authorList>
            <person name="Meier V. D."/>
        </authorList>
    </citation>
    <scope>NUCLEOTIDE SEQUENCE</scope>
    <source>
        <strain evidence="2">AVDCRST_MAG87</strain>
    </source>
</reference>
<protein>
    <submittedName>
        <fullName evidence="2">Uncharacterized protein</fullName>
    </submittedName>
</protein>
<feature type="transmembrane region" description="Helical" evidence="1">
    <location>
        <begin position="26"/>
        <end position="47"/>
    </location>
</feature>
<keyword evidence="1" id="KW-0472">Membrane</keyword>
<sequence length="81" mass="8504">MGRIGCGFSIAAGAFAMLAVIPLLGWLNWITTLPFAALAVVFGIFGMRSEQERTVAALAVIFGCVFLGWGVFRLILGGGLV</sequence>
<dbReference type="AlphaFoldDB" id="A0A6J4VMR8"/>
<gene>
    <name evidence="2" type="ORF">AVDCRST_MAG87-3048</name>
</gene>
<feature type="transmembrane region" description="Helical" evidence="1">
    <location>
        <begin position="54"/>
        <end position="76"/>
    </location>
</feature>
<dbReference type="EMBL" id="CADCWJ010000672">
    <property type="protein sequence ID" value="CAA9577956.1"/>
    <property type="molecule type" value="Genomic_DNA"/>
</dbReference>
<organism evidence="2">
    <name type="scientific">uncultured Thermomicrobiales bacterium</name>
    <dbReference type="NCBI Taxonomy" id="1645740"/>
    <lineage>
        <taxon>Bacteria</taxon>
        <taxon>Pseudomonadati</taxon>
        <taxon>Thermomicrobiota</taxon>
        <taxon>Thermomicrobia</taxon>
        <taxon>Thermomicrobiales</taxon>
        <taxon>environmental samples</taxon>
    </lineage>
</organism>
<keyword evidence="1" id="KW-1133">Transmembrane helix</keyword>